<dbReference type="InterPro" id="IPR010930">
    <property type="entry name" value="Flg_bb/hook_C_dom"/>
</dbReference>
<reference evidence="6 7" key="1">
    <citation type="submission" date="2019-11" db="EMBL/GenBank/DDBJ databases">
        <title>Bacillus idriensis genome.</title>
        <authorList>
            <person name="Konopka E.N."/>
            <person name="Newman J.D."/>
        </authorList>
    </citation>
    <scope>NUCLEOTIDE SEQUENCE [LARGE SCALE GENOMIC DNA]</scope>
    <source>
        <strain evidence="6 7">DSM 19097</strain>
    </source>
</reference>
<feature type="domain" description="Flagellar hook protein FlgE/F/G-like D1" evidence="5">
    <location>
        <begin position="103"/>
        <end position="167"/>
    </location>
</feature>
<dbReference type="Pfam" id="PF00460">
    <property type="entry name" value="Flg_bb_rod"/>
    <property type="match status" value="1"/>
</dbReference>
<dbReference type="PANTHER" id="PTHR30435">
    <property type="entry name" value="FLAGELLAR PROTEIN"/>
    <property type="match status" value="1"/>
</dbReference>
<keyword evidence="2" id="KW-0975">Bacterial flagellum</keyword>
<evidence type="ECO:0000313" key="6">
    <source>
        <dbReference type="EMBL" id="MRX54237.1"/>
    </source>
</evidence>
<dbReference type="InterPro" id="IPR001444">
    <property type="entry name" value="Flag_bb_rod_N"/>
</dbReference>
<dbReference type="Proteomes" id="UP000441585">
    <property type="component" value="Unassembled WGS sequence"/>
</dbReference>
<comment type="similarity">
    <text evidence="1 2">Belongs to the flagella basal body rod proteins family.</text>
</comment>
<dbReference type="Pfam" id="PF22692">
    <property type="entry name" value="LlgE_F_G_D1"/>
    <property type="match status" value="1"/>
</dbReference>
<dbReference type="PROSITE" id="PS00588">
    <property type="entry name" value="FLAGELLA_BB_ROD"/>
    <property type="match status" value="1"/>
</dbReference>
<evidence type="ECO:0000256" key="2">
    <source>
        <dbReference type="RuleBase" id="RU362116"/>
    </source>
</evidence>
<evidence type="ECO:0000259" key="4">
    <source>
        <dbReference type="Pfam" id="PF06429"/>
    </source>
</evidence>
<protein>
    <submittedName>
        <fullName evidence="6">Flagellar hook-basal body complex protein</fullName>
    </submittedName>
</protein>
<dbReference type="InterPro" id="IPR020013">
    <property type="entry name" value="Flagellar_FlgE/F/G"/>
</dbReference>
<sequence>MLRSMITATNTLGQLQKQLDMIGNNMANIDTQGYKRTQTGFSELLNQQVNNAGLNDDPAGRSTALGVRPGVGAMLKGQFVYTQGSIKVTDRELDIALTKPGQFLQVEAGGEVQYTRDGALYLNPAENGQLQLVTAEGHAVLDENQNPIFFDDTFKNLKVTADGRLTAVPGNQSVQLGIVGVNQQSMLEKQGGNRYALSENAPNGTIEFLNGDQIGVQQGALEMSNVDLSKEMTELMVAQRSYQLNSKSITMGDQMLGLINSVR</sequence>
<accession>A0A6I2MA60</accession>
<keyword evidence="6" id="KW-0966">Cell projection</keyword>
<dbReference type="Pfam" id="PF06429">
    <property type="entry name" value="Flg_bbr_C"/>
    <property type="match status" value="1"/>
</dbReference>
<dbReference type="GO" id="GO:0071978">
    <property type="term" value="P:bacterial-type flagellum-dependent swarming motility"/>
    <property type="evidence" value="ECO:0007669"/>
    <property type="project" value="TreeGrafter"/>
</dbReference>
<keyword evidence="7" id="KW-1185">Reference proteome</keyword>
<dbReference type="PANTHER" id="PTHR30435:SF19">
    <property type="entry name" value="FLAGELLAR BASAL-BODY ROD PROTEIN FLGG"/>
    <property type="match status" value="1"/>
</dbReference>
<dbReference type="GO" id="GO:0009425">
    <property type="term" value="C:bacterial-type flagellum basal body"/>
    <property type="evidence" value="ECO:0007669"/>
    <property type="project" value="UniProtKB-SubCell"/>
</dbReference>
<comment type="subcellular location">
    <subcellularLocation>
        <location evidence="2">Bacterial flagellum basal body</location>
    </subcellularLocation>
</comment>
<dbReference type="InterPro" id="IPR019776">
    <property type="entry name" value="Flagellar_basal_body_rod_CS"/>
</dbReference>
<feature type="domain" description="Flagellar basal body rod protein N-terminal" evidence="3">
    <location>
        <begin position="7"/>
        <end position="35"/>
    </location>
</feature>
<gene>
    <name evidence="6" type="ORF">GJU41_09655</name>
</gene>
<dbReference type="NCBIfam" id="TIGR03506">
    <property type="entry name" value="FlgEFG_subfam"/>
    <property type="match status" value="1"/>
</dbReference>
<evidence type="ECO:0000259" key="5">
    <source>
        <dbReference type="Pfam" id="PF22692"/>
    </source>
</evidence>
<proteinExistence type="inferred from homology"/>
<feature type="domain" description="Flagellar basal-body/hook protein C-terminal" evidence="4">
    <location>
        <begin position="217"/>
        <end position="261"/>
    </location>
</feature>
<dbReference type="EMBL" id="WKKF01000002">
    <property type="protein sequence ID" value="MRX54237.1"/>
    <property type="molecule type" value="Genomic_DNA"/>
</dbReference>
<dbReference type="InterPro" id="IPR037925">
    <property type="entry name" value="FlgE/F/G-like"/>
</dbReference>
<dbReference type="InterPro" id="IPR053967">
    <property type="entry name" value="LlgE_F_G-like_D1"/>
</dbReference>
<keyword evidence="6" id="KW-0282">Flagellum</keyword>
<evidence type="ECO:0000259" key="3">
    <source>
        <dbReference type="Pfam" id="PF00460"/>
    </source>
</evidence>
<dbReference type="AlphaFoldDB" id="A0A6I2MA60"/>
<keyword evidence="6" id="KW-0969">Cilium</keyword>
<comment type="caution">
    <text evidence="6">The sequence shown here is derived from an EMBL/GenBank/DDBJ whole genome shotgun (WGS) entry which is preliminary data.</text>
</comment>
<name>A0A6I2MA60_9BACI</name>
<dbReference type="SUPFAM" id="SSF117143">
    <property type="entry name" value="Flagellar hook protein flgE"/>
    <property type="match status" value="1"/>
</dbReference>
<evidence type="ECO:0000313" key="7">
    <source>
        <dbReference type="Proteomes" id="UP000441585"/>
    </source>
</evidence>
<dbReference type="RefSeq" id="WP_154318451.1">
    <property type="nucleotide sequence ID" value="NZ_CAJGAA010000002.1"/>
</dbReference>
<organism evidence="6 7">
    <name type="scientific">Metabacillus idriensis</name>
    <dbReference type="NCBI Taxonomy" id="324768"/>
    <lineage>
        <taxon>Bacteria</taxon>
        <taxon>Bacillati</taxon>
        <taxon>Bacillota</taxon>
        <taxon>Bacilli</taxon>
        <taxon>Bacillales</taxon>
        <taxon>Bacillaceae</taxon>
        <taxon>Metabacillus</taxon>
    </lineage>
</organism>
<evidence type="ECO:0000256" key="1">
    <source>
        <dbReference type="ARBA" id="ARBA00009677"/>
    </source>
</evidence>